<dbReference type="HOGENOM" id="CLU_929701_0_0_9"/>
<dbReference type="Proteomes" id="UP000019426">
    <property type="component" value="Chromosome M2/40_rep1"/>
</dbReference>
<proteinExistence type="predicted"/>
<dbReference type="AlphaFoldDB" id="W6RWP0"/>
<accession>W6RWP0</accession>
<dbReference type="OrthoDB" id="15023at2"/>
<dbReference type="RefSeq" id="WP_051483685.1">
    <property type="nucleotide sequence ID" value="NZ_HG917868.1"/>
</dbReference>
<organism evidence="1 2">
    <name type="scientific">Clostridium bornimense</name>
    <dbReference type="NCBI Taxonomy" id="1216932"/>
    <lineage>
        <taxon>Bacteria</taxon>
        <taxon>Bacillati</taxon>
        <taxon>Bacillota</taxon>
        <taxon>Clostridia</taxon>
        <taxon>Eubacteriales</taxon>
        <taxon>Clostridiaceae</taxon>
        <taxon>Clostridium</taxon>
    </lineage>
</organism>
<sequence>MHCPIILLTDKSKYYSILKKINEMMKDTEVITSRSCPHCTSTKVIKYGRVKSNKAQIFYCKECKKRFVETIGTPFYYSKKSEAVWKNYFENMWIGCTIRQCSGKMNISQNTSFSWRHKILGYYSKFLKRKALENEAEILVRTYVQNSRKEKESAIENVNKEVFSLKPGERFYFFFTKDKDENIEFIPFDKYPLVRSKLEKNLSVILNKVKKVSIYGNNVIMSYAKRKFKEVSKIVSNSKLFFYEKEMRTWMSGFWGVSFRYITNYLNWFRIYYKNDKEYTNTRQYLYRTVRELINENII</sequence>
<dbReference type="KEGG" id="clt:CM240_0885"/>
<evidence type="ECO:0008006" key="3">
    <source>
        <dbReference type="Google" id="ProtNLM"/>
    </source>
</evidence>
<gene>
    <name evidence="1" type="ORF">CM240_0885</name>
</gene>
<evidence type="ECO:0000313" key="1">
    <source>
        <dbReference type="EMBL" id="CDM68049.1"/>
    </source>
</evidence>
<dbReference type="PATRIC" id="fig|1216932.3.peg.872"/>
<reference evidence="1 2" key="1">
    <citation type="submission" date="2013-11" db="EMBL/GenBank/DDBJ databases">
        <title>Complete genome sequence of Clostridum sp. M2/40.</title>
        <authorList>
            <person name="Wibberg D."/>
            <person name="Puehler A."/>
            <person name="Schlueter A."/>
        </authorList>
    </citation>
    <scope>NUCLEOTIDE SEQUENCE [LARGE SCALE GENOMIC DNA]</scope>
    <source>
        <strain evidence="2">M2/40</strain>
    </source>
</reference>
<dbReference type="STRING" id="1216932.CM240_0885"/>
<protein>
    <recommendedName>
        <fullName evidence="3">Transposase</fullName>
    </recommendedName>
</protein>
<name>W6RWP0_9CLOT</name>
<evidence type="ECO:0000313" key="2">
    <source>
        <dbReference type="Proteomes" id="UP000019426"/>
    </source>
</evidence>
<dbReference type="eggNOG" id="COG3677">
    <property type="taxonomic scope" value="Bacteria"/>
</dbReference>
<dbReference type="EMBL" id="HG917868">
    <property type="protein sequence ID" value="CDM68049.1"/>
    <property type="molecule type" value="Genomic_DNA"/>
</dbReference>
<keyword evidence="2" id="KW-1185">Reference proteome</keyword>